<dbReference type="Proteomes" id="UP000814033">
    <property type="component" value="Unassembled WGS sequence"/>
</dbReference>
<keyword evidence="2" id="KW-1185">Reference proteome</keyword>
<reference evidence="1" key="2">
    <citation type="journal article" date="2022" name="New Phytol.">
        <title>Evolutionary transition to the ectomycorrhizal habit in the genomes of a hyperdiverse lineage of mushroom-forming fungi.</title>
        <authorList>
            <person name="Looney B."/>
            <person name="Miyauchi S."/>
            <person name="Morin E."/>
            <person name="Drula E."/>
            <person name="Courty P.E."/>
            <person name="Kohler A."/>
            <person name="Kuo A."/>
            <person name="LaButti K."/>
            <person name="Pangilinan J."/>
            <person name="Lipzen A."/>
            <person name="Riley R."/>
            <person name="Andreopoulos W."/>
            <person name="He G."/>
            <person name="Johnson J."/>
            <person name="Nolan M."/>
            <person name="Tritt A."/>
            <person name="Barry K.W."/>
            <person name="Grigoriev I.V."/>
            <person name="Nagy L.G."/>
            <person name="Hibbett D."/>
            <person name="Henrissat B."/>
            <person name="Matheny P.B."/>
            <person name="Labbe J."/>
            <person name="Martin F.M."/>
        </authorList>
    </citation>
    <scope>NUCLEOTIDE SEQUENCE</scope>
    <source>
        <strain evidence="1">FP105234-sp</strain>
    </source>
</reference>
<organism evidence="1 2">
    <name type="scientific">Auriscalpium vulgare</name>
    <dbReference type="NCBI Taxonomy" id="40419"/>
    <lineage>
        <taxon>Eukaryota</taxon>
        <taxon>Fungi</taxon>
        <taxon>Dikarya</taxon>
        <taxon>Basidiomycota</taxon>
        <taxon>Agaricomycotina</taxon>
        <taxon>Agaricomycetes</taxon>
        <taxon>Russulales</taxon>
        <taxon>Auriscalpiaceae</taxon>
        <taxon>Auriscalpium</taxon>
    </lineage>
</organism>
<comment type="caution">
    <text evidence="1">The sequence shown here is derived from an EMBL/GenBank/DDBJ whole genome shotgun (WGS) entry which is preliminary data.</text>
</comment>
<protein>
    <submittedName>
        <fullName evidence="1">TPR-like protein</fullName>
    </submittedName>
</protein>
<accession>A0ACB8R9N8</accession>
<proteinExistence type="predicted"/>
<evidence type="ECO:0000313" key="2">
    <source>
        <dbReference type="Proteomes" id="UP000814033"/>
    </source>
</evidence>
<sequence>MSYPNVSVISALELPPPSGHPDRARMLSMLANDMITQYMIWERLPDLEQAILLHREALDLTPPGHPMRSWSLNNLATAVWTQFQQLGRMPDLEEAILLQREVLDLTPPGQSDHLDGLNNLAVAVMAQFKQLGKISDLEEAIFLHREALDLQPPGHPDRWFSLSNLGAAMLTQFEQLGRMPDLEEAILLHREALDLTPPGHPMRSWSLNNLAGDMRTKFKQLGRMPDLEEAIWLYRKALDLSPPGHLRRPLSLNSLAIAVMTQFDQLGKIADLEEAILLHREALDLQPPGHPNRSLSLSNLAAAVMTQFEKLGSMPDLREAVLLHREALDLMPPGHPGHPISLHHLAVDLEIMFLQLGKNSDLEEAMSMHKQIMSHLGHPEAIRGFHGIAYCLYMRDTKSGAEISDQVWEHFELASDYIYASPTIRVKSTLIWVELAHQHKHKSARQAYQKALLLLEQCLIRFPTPELQHNFFQTVQGISQLASNGVSWAIKSGDLKEAVEVWEQGRGILWSKMKDYRYPIEQLKHKSPVLAEQLENITQQLDQLTTTNYAGSEALSSHVLEQQITIKRKLNERWNDLVREIQGVSGFETFLTIPSFASIKRVASEGPVILVNTSQHRSDALILYDVESDPINVPLPDTSKGLKVGHLSDDPPQSSSLAHDNGCMDETIQKVISQLWEYIVCHIFHKLDELGFAKNSRIWWCLSGKLCALPIHAAQPFKEYTDPEQQLSQRYIHSYTSTLGTLIRAREGIAVKERGTAPRILAIATSTLPKVYEEIELVQKVGCDVQTLSGSEVTHSTMTNSLAKCPWIHFASHGHINTKQPFKSSFELHDNARFTILDLLKANLPNAELAVLSACHTAAVDPDNTPDEGISLAAGMQFCGFRGVVGTLWAMEDHIGPILAKEFYKIMLHPENQNKPVDFKDAAKALKAVTKEMRRSEELNALHCWVPLVHIGA</sequence>
<dbReference type="EMBL" id="MU276173">
    <property type="protein sequence ID" value="KAI0040723.1"/>
    <property type="molecule type" value="Genomic_DNA"/>
</dbReference>
<reference evidence="1" key="1">
    <citation type="submission" date="2021-02" db="EMBL/GenBank/DDBJ databases">
        <authorList>
            <consortium name="DOE Joint Genome Institute"/>
            <person name="Ahrendt S."/>
            <person name="Looney B.P."/>
            <person name="Miyauchi S."/>
            <person name="Morin E."/>
            <person name="Drula E."/>
            <person name="Courty P.E."/>
            <person name="Chicoki N."/>
            <person name="Fauchery L."/>
            <person name="Kohler A."/>
            <person name="Kuo A."/>
            <person name="Labutti K."/>
            <person name="Pangilinan J."/>
            <person name="Lipzen A."/>
            <person name="Riley R."/>
            <person name="Andreopoulos W."/>
            <person name="He G."/>
            <person name="Johnson J."/>
            <person name="Barry K.W."/>
            <person name="Grigoriev I.V."/>
            <person name="Nagy L."/>
            <person name="Hibbett D."/>
            <person name="Henrissat B."/>
            <person name="Matheny P.B."/>
            <person name="Labbe J."/>
            <person name="Martin F."/>
        </authorList>
    </citation>
    <scope>NUCLEOTIDE SEQUENCE</scope>
    <source>
        <strain evidence="1">FP105234-sp</strain>
    </source>
</reference>
<gene>
    <name evidence="1" type="ORF">FA95DRAFT_1549500</name>
</gene>
<evidence type="ECO:0000313" key="1">
    <source>
        <dbReference type="EMBL" id="KAI0040723.1"/>
    </source>
</evidence>
<name>A0ACB8R9N8_9AGAM</name>